<reference evidence="1" key="2">
    <citation type="journal article" date="2015" name="Fish Shellfish Immunol.">
        <title>Early steps in the European eel (Anguilla anguilla)-Vibrio vulnificus interaction in the gills: Role of the RtxA13 toxin.</title>
        <authorList>
            <person name="Callol A."/>
            <person name="Pajuelo D."/>
            <person name="Ebbesson L."/>
            <person name="Teles M."/>
            <person name="MacKenzie S."/>
            <person name="Amaro C."/>
        </authorList>
    </citation>
    <scope>NUCLEOTIDE SEQUENCE</scope>
</reference>
<sequence>MVQYIAGQDYAAHVIHSASCGQIDRLWQQRQVHVADANVKLEGNRRGYLQYGDSCSRNGVLGYRLLCFPLAVSAGSRAEET</sequence>
<proteinExistence type="predicted"/>
<dbReference type="EMBL" id="GBXM01051497">
    <property type="protein sequence ID" value="JAH57080.1"/>
    <property type="molecule type" value="Transcribed_RNA"/>
</dbReference>
<evidence type="ECO:0000313" key="1">
    <source>
        <dbReference type="EMBL" id="JAH57080.1"/>
    </source>
</evidence>
<name>A0A0E9TVY4_ANGAN</name>
<protein>
    <submittedName>
        <fullName evidence="1">Uncharacterized protein</fullName>
    </submittedName>
</protein>
<organism evidence="1">
    <name type="scientific">Anguilla anguilla</name>
    <name type="common">European freshwater eel</name>
    <name type="synonym">Muraena anguilla</name>
    <dbReference type="NCBI Taxonomy" id="7936"/>
    <lineage>
        <taxon>Eukaryota</taxon>
        <taxon>Metazoa</taxon>
        <taxon>Chordata</taxon>
        <taxon>Craniata</taxon>
        <taxon>Vertebrata</taxon>
        <taxon>Euteleostomi</taxon>
        <taxon>Actinopterygii</taxon>
        <taxon>Neopterygii</taxon>
        <taxon>Teleostei</taxon>
        <taxon>Anguilliformes</taxon>
        <taxon>Anguillidae</taxon>
        <taxon>Anguilla</taxon>
    </lineage>
</organism>
<dbReference type="AlphaFoldDB" id="A0A0E9TVY4"/>
<accession>A0A0E9TVY4</accession>
<reference evidence="1" key="1">
    <citation type="submission" date="2014-11" db="EMBL/GenBank/DDBJ databases">
        <authorList>
            <person name="Amaro Gonzalez C."/>
        </authorList>
    </citation>
    <scope>NUCLEOTIDE SEQUENCE</scope>
</reference>